<dbReference type="GO" id="GO:0035435">
    <property type="term" value="P:phosphate ion transmembrane transport"/>
    <property type="evidence" value="ECO:0007669"/>
    <property type="project" value="InterPro"/>
</dbReference>
<accession>L0HCK2</accession>
<keyword evidence="13" id="KW-0762">Sugar transport</keyword>
<dbReference type="Gene3D" id="2.40.50.100">
    <property type="match status" value="1"/>
</dbReference>
<dbReference type="AlphaFoldDB" id="L0HCK2"/>
<dbReference type="Proteomes" id="UP000010824">
    <property type="component" value="Chromosome"/>
</dbReference>
<dbReference type="InterPro" id="IPR050093">
    <property type="entry name" value="ABC_SmlMolc_Importer"/>
</dbReference>
<evidence type="ECO:0000256" key="7">
    <source>
        <dbReference type="ARBA" id="ARBA00038781"/>
    </source>
</evidence>
<dbReference type="Pfam" id="PF00005">
    <property type="entry name" value="ABC_tran"/>
    <property type="match status" value="1"/>
</dbReference>
<evidence type="ECO:0000256" key="1">
    <source>
        <dbReference type="ARBA" id="ARBA00004202"/>
    </source>
</evidence>
<dbReference type="PROSITE" id="PS00211">
    <property type="entry name" value="ABC_TRANSPORTER_1"/>
    <property type="match status" value="1"/>
</dbReference>
<dbReference type="GO" id="GO:1901238">
    <property type="term" value="F:ABC-type tungstate transporter activity"/>
    <property type="evidence" value="ECO:0007669"/>
    <property type="project" value="UniProtKB-EC"/>
</dbReference>
<evidence type="ECO:0000313" key="14">
    <source>
        <dbReference type="Proteomes" id="UP000010824"/>
    </source>
</evidence>
<comment type="similarity">
    <text evidence="6">Belongs to the ABC transporter superfamily. Sulfate/tungstate importer (TC 3.A.1.6) family.</text>
</comment>
<dbReference type="InterPro" id="IPR027417">
    <property type="entry name" value="P-loop_NTPase"/>
</dbReference>
<evidence type="ECO:0000259" key="11">
    <source>
        <dbReference type="PROSITE" id="PS50893"/>
    </source>
</evidence>
<keyword evidence="14" id="KW-1185">Reference proteome</keyword>
<evidence type="ECO:0000256" key="6">
    <source>
        <dbReference type="ARBA" id="ARBA00038307"/>
    </source>
</evidence>
<comment type="subcellular location">
    <subcellularLocation>
        <location evidence="1">Cell membrane</location>
        <topology evidence="1">Peripheral membrane protein</topology>
    </subcellularLocation>
</comment>
<dbReference type="eggNOG" id="arCOG00175">
    <property type="taxonomic scope" value="Archaea"/>
</dbReference>
<keyword evidence="2" id="KW-0813">Transport</keyword>
<dbReference type="EC" id="7.3.2.6" evidence="8"/>
<protein>
    <recommendedName>
        <fullName evidence="9">Molybdate/tungstate import ATP-binding protein WtpC</fullName>
        <ecNumber evidence="8">7.3.2.6</ecNumber>
    </recommendedName>
</protein>
<dbReference type="Pfam" id="PF03459">
    <property type="entry name" value="TOBE"/>
    <property type="match status" value="1"/>
</dbReference>
<reference evidence="13 14" key="2">
    <citation type="journal article" date="2014" name="Genome Announc.">
        <title>Complete Genome Sequence of Methanoregula formicica SMSPT, a Mesophilic Hydrogenotrophic Methanogen Isolated from a Methanogenic Upflow Anaerobic Sludge Blanket Reactor.</title>
        <authorList>
            <person name="Yamamoto K."/>
            <person name="Tamaki H."/>
            <person name="Cadillo-Quiroz H."/>
            <person name="Imachi H."/>
            <person name="Kyrpides N."/>
            <person name="Woyke T."/>
            <person name="Goodwin L."/>
            <person name="Zinder S.H."/>
            <person name="Kamagata Y."/>
            <person name="Liu W.T."/>
        </authorList>
    </citation>
    <scope>NUCLEOTIDE SEQUENCE [LARGE SCALE GENOMIC DNA]</scope>
    <source>
        <strain evidence="14">DSM 22288 / NBRC 105244 / SMSP</strain>
    </source>
</reference>
<reference evidence="14" key="1">
    <citation type="submission" date="2011-12" db="EMBL/GenBank/DDBJ databases">
        <title>Complete sequence of Methanoregula formicicum SMSP.</title>
        <authorList>
            <person name="Lucas S."/>
            <person name="Han J."/>
            <person name="Lapidus A."/>
            <person name="Cheng J.-F."/>
            <person name="Goodwin L."/>
            <person name="Pitluck S."/>
            <person name="Peters L."/>
            <person name="Ovchinnikova G."/>
            <person name="Teshima H."/>
            <person name="Detter J.C."/>
            <person name="Han C."/>
            <person name="Tapia R."/>
            <person name="Land M."/>
            <person name="Hauser L."/>
            <person name="Kyrpides N."/>
            <person name="Ivanova N."/>
            <person name="Pagani I."/>
            <person name="Imachi H."/>
            <person name="Tamaki H."/>
            <person name="Sekiguchi Y."/>
            <person name="Kamagata Y."/>
            <person name="Cadillo-Quiroz H."/>
            <person name="Zinder S."/>
            <person name="Liu W.-T."/>
            <person name="Woyke T."/>
        </authorList>
    </citation>
    <scope>NUCLEOTIDE SEQUENCE [LARGE SCALE GENOMIC DNA]</scope>
    <source>
        <strain evidence="14">DSM 22288 / NBRC 105244 / SMSP</strain>
    </source>
</reference>
<dbReference type="GO" id="GO:0015689">
    <property type="term" value="P:molybdate ion transport"/>
    <property type="evidence" value="ECO:0007669"/>
    <property type="project" value="InterPro"/>
</dbReference>
<evidence type="ECO:0000256" key="8">
    <source>
        <dbReference type="ARBA" id="ARBA00039025"/>
    </source>
</evidence>
<organism evidence="13 14">
    <name type="scientific">Methanoregula formicica (strain DSM 22288 / NBRC 105244 / SMSP)</name>
    <dbReference type="NCBI Taxonomy" id="593750"/>
    <lineage>
        <taxon>Archaea</taxon>
        <taxon>Methanobacteriati</taxon>
        <taxon>Methanobacteriota</taxon>
        <taxon>Stenosarchaea group</taxon>
        <taxon>Methanomicrobia</taxon>
        <taxon>Methanomicrobiales</taxon>
        <taxon>Methanoregulaceae</taxon>
        <taxon>Methanoregula</taxon>
    </lineage>
</organism>
<dbReference type="InterPro" id="IPR005116">
    <property type="entry name" value="Transp-assoc_OB_typ1"/>
</dbReference>
<dbReference type="STRING" id="593750.Metfor_0675"/>
<dbReference type="SUPFAM" id="SSF52540">
    <property type="entry name" value="P-loop containing nucleoside triphosphate hydrolases"/>
    <property type="match status" value="1"/>
</dbReference>
<dbReference type="InterPro" id="IPR004606">
    <property type="entry name" value="Mop_domain"/>
</dbReference>
<name>L0HCK2_METFS</name>
<dbReference type="InParanoid" id="L0HCK2"/>
<dbReference type="SMART" id="SM00382">
    <property type="entry name" value="AAA"/>
    <property type="match status" value="1"/>
</dbReference>
<evidence type="ECO:0000256" key="2">
    <source>
        <dbReference type="ARBA" id="ARBA00022448"/>
    </source>
</evidence>
<evidence type="ECO:0000313" key="13">
    <source>
        <dbReference type="EMBL" id="AGB01735.1"/>
    </source>
</evidence>
<dbReference type="PANTHER" id="PTHR42781:SF4">
    <property type="entry name" value="SPERMIDINE_PUTRESCINE IMPORT ATP-BINDING PROTEIN POTA"/>
    <property type="match status" value="1"/>
</dbReference>
<evidence type="ECO:0000256" key="4">
    <source>
        <dbReference type="ARBA" id="ARBA00022741"/>
    </source>
</evidence>
<keyword evidence="3" id="KW-0500">Molybdenum</keyword>
<dbReference type="InterPro" id="IPR005670">
    <property type="entry name" value="PstB-like"/>
</dbReference>
<dbReference type="SUPFAM" id="SSF50331">
    <property type="entry name" value="MOP-like"/>
    <property type="match status" value="1"/>
</dbReference>
<dbReference type="GO" id="GO:0005524">
    <property type="term" value="F:ATP binding"/>
    <property type="evidence" value="ECO:0007669"/>
    <property type="project" value="UniProtKB-KW"/>
</dbReference>
<gene>
    <name evidence="13" type="ordered locus">Metfor_0675</name>
</gene>
<proteinExistence type="inferred from homology"/>
<feature type="domain" description="ABC transporter" evidence="11">
    <location>
        <begin position="2"/>
        <end position="235"/>
    </location>
</feature>
<dbReference type="InterPro" id="IPR008995">
    <property type="entry name" value="Mo/tungstate-bd_C_term_dom"/>
</dbReference>
<dbReference type="eggNOG" id="arCOG00228">
    <property type="taxonomic scope" value="Archaea"/>
</dbReference>
<evidence type="ECO:0000256" key="5">
    <source>
        <dbReference type="ARBA" id="ARBA00022840"/>
    </source>
</evidence>
<dbReference type="KEGG" id="mfo:Metfor_0675"/>
<feature type="domain" description="Mop" evidence="12">
    <location>
        <begin position="294"/>
        <end position="358"/>
    </location>
</feature>
<comment type="subunit">
    <text evidence="7">The complex is composed of two ATP-binding proteins (WtpC), two transmembrane proteins (WtpB) and a solute-binding protein (WtpA).</text>
</comment>
<dbReference type="HOGENOM" id="CLU_000604_1_1_2"/>
<dbReference type="GeneID" id="14309348"/>
<dbReference type="CDD" id="cd03260">
    <property type="entry name" value="ABC_PstB_phosphate_transporter"/>
    <property type="match status" value="1"/>
</dbReference>
<evidence type="ECO:0000259" key="12">
    <source>
        <dbReference type="PROSITE" id="PS51866"/>
    </source>
</evidence>
<dbReference type="GO" id="GO:0016887">
    <property type="term" value="F:ATP hydrolysis activity"/>
    <property type="evidence" value="ECO:0007669"/>
    <property type="project" value="InterPro"/>
</dbReference>
<dbReference type="RefSeq" id="WP_015284699.1">
    <property type="nucleotide sequence ID" value="NC_019943.1"/>
</dbReference>
<dbReference type="GO" id="GO:0005315">
    <property type="term" value="F:phosphate transmembrane transporter activity"/>
    <property type="evidence" value="ECO:0007669"/>
    <property type="project" value="InterPro"/>
</dbReference>
<dbReference type="OrthoDB" id="31298at2157"/>
<dbReference type="PANTHER" id="PTHR42781">
    <property type="entry name" value="SPERMIDINE/PUTRESCINE IMPORT ATP-BINDING PROTEIN POTA"/>
    <property type="match status" value="1"/>
</dbReference>
<keyword evidence="4" id="KW-0547">Nucleotide-binding</keyword>
<dbReference type="Gene3D" id="3.40.50.300">
    <property type="entry name" value="P-loop containing nucleotide triphosphate hydrolases"/>
    <property type="match status" value="1"/>
</dbReference>
<sequence length="367" mass="39807">MIRIEKLTRAFGAKEALRDVTLEIRRGEIFTLIGPSGSGKSTLIRLIDLLDSPSSGKIFFDGTDTAGPKKDRLVIRRRMSMVFQKPAVLNTSVAENVAFGLKFRGVPATEAEKKVKFALHLVGLSDLYSRRAITLSGGEMQRVALARAMVTEPEVLLLDEPTANLDPVSSEMIEDLIVRINKRFGTTIVMSTHDMLQGQRLADRIGVIMDGSLVQVGSAPEIFYQPKGRQIARFVGIDAITGGRVIENTGGHALIRVGETCFEALTDIPKGKRVSLCIRPEDVTLTPSDSVSEKTSMRNRIVGRIQKILPSGPFVRIAVDCGFPLVALITRRSCTDLGLSLGSMVIAGVKATAIHVLQEDGDRNAAG</sequence>
<evidence type="ECO:0000256" key="3">
    <source>
        <dbReference type="ARBA" id="ARBA00022505"/>
    </source>
</evidence>
<dbReference type="PROSITE" id="PS51866">
    <property type="entry name" value="MOP"/>
    <property type="match status" value="1"/>
</dbReference>
<dbReference type="InterPro" id="IPR003439">
    <property type="entry name" value="ABC_transporter-like_ATP-bd"/>
</dbReference>
<dbReference type="PROSITE" id="PS50893">
    <property type="entry name" value="ABC_TRANSPORTER_2"/>
    <property type="match status" value="1"/>
</dbReference>
<dbReference type="EMBL" id="CP003167">
    <property type="protein sequence ID" value="AGB01735.1"/>
    <property type="molecule type" value="Genomic_DNA"/>
</dbReference>
<dbReference type="InterPro" id="IPR003593">
    <property type="entry name" value="AAA+_ATPase"/>
</dbReference>
<dbReference type="GO" id="GO:0005886">
    <property type="term" value="C:plasma membrane"/>
    <property type="evidence" value="ECO:0007669"/>
    <property type="project" value="UniProtKB-SubCell"/>
</dbReference>
<evidence type="ECO:0000256" key="10">
    <source>
        <dbReference type="ARBA" id="ARBA00047936"/>
    </source>
</evidence>
<evidence type="ECO:0000256" key="9">
    <source>
        <dbReference type="ARBA" id="ARBA00041133"/>
    </source>
</evidence>
<dbReference type="FunCoup" id="L0HCK2">
    <property type="interactions" value="36"/>
</dbReference>
<dbReference type="InterPro" id="IPR017871">
    <property type="entry name" value="ABC_transporter-like_CS"/>
</dbReference>
<comment type="catalytic activity">
    <reaction evidence="10">
        <text>tungstate(in) + ATP + H2O = tungstate(out) + ADP + phosphate + H(+)</text>
        <dbReference type="Rhea" id="RHEA:35027"/>
        <dbReference type="ChEBI" id="CHEBI:15377"/>
        <dbReference type="ChEBI" id="CHEBI:15378"/>
        <dbReference type="ChEBI" id="CHEBI:30616"/>
        <dbReference type="ChEBI" id="CHEBI:43474"/>
        <dbReference type="ChEBI" id="CHEBI:46502"/>
        <dbReference type="ChEBI" id="CHEBI:456216"/>
        <dbReference type="EC" id="7.3.2.6"/>
    </reaction>
</comment>
<keyword evidence="5" id="KW-0067">ATP-binding</keyword>